<keyword evidence="8" id="KW-0472">Membrane</keyword>
<organism evidence="11 12">
    <name type="scientific">Elysia crispata</name>
    <name type="common">lettuce slug</name>
    <dbReference type="NCBI Taxonomy" id="231223"/>
    <lineage>
        <taxon>Eukaryota</taxon>
        <taxon>Metazoa</taxon>
        <taxon>Spiralia</taxon>
        <taxon>Lophotrochozoa</taxon>
        <taxon>Mollusca</taxon>
        <taxon>Gastropoda</taxon>
        <taxon>Heterobranchia</taxon>
        <taxon>Euthyneura</taxon>
        <taxon>Panpulmonata</taxon>
        <taxon>Sacoglossa</taxon>
        <taxon>Placobranchoidea</taxon>
        <taxon>Plakobranchidae</taxon>
        <taxon>Elysia</taxon>
    </lineage>
</organism>
<dbReference type="GO" id="GO:0009247">
    <property type="term" value="P:glycolipid biosynthetic process"/>
    <property type="evidence" value="ECO:0007669"/>
    <property type="project" value="InterPro"/>
</dbReference>
<evidence type="ECO:0000256" key="3">
    <source>
        <dbReference type="ARBA" id="ARBA00022679"/>
    </source>
</evidence>
<dbReference type="AlphaFoldDB" id="A0AAE1CRA4"/>
<keyword evidence="3" id="KW-0808">Transferase</keyword>
<accession>A0AAE1CRA4</accession>
<evidence type="ECO:0000256" key="8">
    <source>
        <dbReference type="ARBA" id="ARBA00023136"/>
    </source>
</evidence>
<gene>
    <name evidence="11" type="ORF">RRG08_058167</name>
</gene>
<keyword evidence="4" id="KW-0812">Transmembrane</keyword>
<evidence type="ECO:0000256" key="10">
    <source>
        <dbReference type="SAM" id="MobiDB-lite"/>
    </source>
</evidence>
<dbReference type="PANTHER" id="PTHR14647:SF87">
    <property type="entry name" value="PUTATIVE-RELATED"/>
    <property type="match status" value="1"/>
</dbReference>
<keyword evidence="7" id="KW-0333">Golgi apparatus</keyword>
<evidence type="ECO:0000256" key="6">
    <source>
        <dbReference type="ARBA" id="ARBA00022989"/>
    </source>
</evidence>
<evidence type="ECO:0000256" key="5">
    <source>
        <dbReference type="ARBA" id="ARBA00022968"/>
    </source>
</evidence>
<dbReference type="InterPro" id="IPR027417">
    <property type="entry name" value="P-loop_NTPase"/>
</dbReference>
<dbReference type="EMBL" id="JAWDGP010007111">
    <property type="protein sequence ID" value="KAK3729852.1"/>
    <property type="molecule type" value="Genomic_DNA"/>
</dbReference>
<evidence type="ECO:0000313" key="11">
    <source>
        <dbReference type="EMBL" id="KAK3729852.1"/>
    </source>
</evidence>
<proteinExistence type="inferred from homology"/>
<sequence length="517" mass="59859">MTPMSFPRVFRSIPKFMLKKIIAFTLAACAVLFPYMVLRGFPSTSMQGQFNTQLLLVQHQSQEAPPSGNPQESLEVEKSEEEGYHVIPPDGSDQKHGPLKNQRVYLNKTMAASKQREYLEENHGDAKSRFDHEGQRQAQRRALSHDVILDSSSAQIVRDSPRLFGSDKTSEVRQVVFVKVHKAASSTMQNILLRFAMSRNLSVLLPRQPTRTSLNEITPILNRNMVIQQPPGRNFDILCNHVIYNKKQISKYIPPSSVRVAILRQPLKQTLSALEYYTKYYPYGGIRNGFNRYKDDPINGFLHHPEQFYVSKNKTLPTYCFINNRMSMDLGFDTTNFEQSKRNKTKIRRFIKSLENDFDLMLISDCFEESLILLRRYLSWSWRDIIYVKLNVAKHSPDSVWAKRPVMDSTAQQAFLQWNIIDIELYDHFFPLFLKKIKSEHMFTEEVTAFKQLLKRVSAFCADKSLTESLKVEKNVWSAEFAVSKTDCELMSMKESTIVGVVRNRQLKRFGKHIDGA</sequence>
<keyword evidence="9" id="KW-0325">Glycoprotein</keyword>
<dbReference type="Pfam" id="PF06990">
    <property type="entry name" value="Gal-3-0_sulfotr"/>
    <property type="match status" value="1"/>
</dbReference>
<dbReference type="GO" id="GO:0000139">
    <property type="term" value="C:Golgi membrane"/>
    <property type="evidence" value="ECO:0007669"/>
    <property type="project" value="UniProtKB-SubCell"/>
</dbReference>
<dbReference type="PANTHER" id="PTHR14647">
    <property type="entry name" value="GALACTOSE-3-O-SULFOTRANSFERASE"/>
    <property type="match status" value="1"/>
</dbReference>
<name>A0AAE1CRA4_9GAST</name>
<evidence type="ECO:0000256" key="9">
    <source>
        <dbReference type="ARBA" id="ARBA00023180"/>
    </source>
</evidence>
<dbReference type="GO" id="GO:0001733">
    <property type="term" value="F:galactosylceramide sulfotransferase activity"/>
    <property type="evidence" value="ECO:0007669"/>
    <property type="project" value="InterPro"/>
</dbReference>
<comment type="similarity">
    <text evidence="2">Belongs to the galactose-3-O-sulfotransferase family.</text>
</comment>
<comment type="subcellular location">
    <subcellularLocation>
        <location evidence="1">Golgi apparatus membrane</location>
        <topology evidence="1">Single-pass type II membrane protein</topology>
    </subcellularLocation>
</comment>
<feature type="region of interest" description="Disordered" evidence="10">
    <location>
        <begin position="59"/>
        <end position="99"/>
    </location>
</feature>
<keyword evidence="12" id="KW-1185">Reference proteome</keyword>
<evidence type="ECO:0000256" key="7">
    <source>
        <dbReference type="ARBA" id="ARBA00023034"/>
    </source>
</evidence>
<evidence type="ECO:0000313" key="12">
    <source>
        <dbReference type="Proteomes" id="UP001283361"/>
    </source>
</evidence>
<reference evidence="11" key="1">
    <citation type="journal article" date="2023" name="G3 (Bethesda)">
        <title>A reference genome for the long-term kleptoplast-retaining sea slug Elysia crispata morphotype clarki.</title>
        <authorList>
            <person name="Eastman K.E."/>
            <person name="Pendleton A.L."/>
            <person name="Shaikh M.A."/>
            <person name="Suttiyut T."/>
            <person name="Ogas R."/>
            <person name="Tomko P."/>
            <person name="Gavelis G."/>
            <person name="Widhalm J.R."/>
            <person name="Wisecaver J.H."/>
        </authorList>
    </citation>
    <scope>NUCLEOTIDE SEQUENCE</scope>
    <source>
        <strain evidence="11">ECLA1</strain>
    </source>
</reference>
<comment type="caution">
    <text evidence="11">The sequence shown here is derived from an EMBL/GenBank/DDBJ whole genome shotgun (WGS) entry which is preliminary data.</text>
</comment>
<evidence type="ECO:0000256" key="4">
    <source>
        <dbReference type="ARBA" id="ARBA00022692"/>
    </source>
</evidence>
<dbReference type="Proteomes" id="UP001283361">
    <property type="component" value="Unassembled WGS sequence"/>
</dbReference>
<dbReference type="InterPro" id="IPR009729">
    <property type="entry name" value="Gal-3-0_sulfotransfrase"/>
</dbReference>
<protein>
    <submittedName>
        <fullName evidence="11">Uncharacterized protein</fullName>
    </submittedName>
</protein>
<evidence type="ECO:0000256" key="1">
    <source>
        <dbReference type="ARBA" id="ARBA00004323"/>
    </source>
</evidence>
<feature type="compositionally biased region" description="Basic and acidic residues" evidence="10">
    <location>
        <begin position="75"/>
        <end position="84"/>
    </location>
</feature>
<keyword evidence="5" id="KW-0735">Signal-anchor</keyword>
<keyword evidence="6" id="KW-1133">Transmembrane helix</keyword>
<evidence type="ECO:0000256" key="2">
    <source>
        <dbReference type="ARBA" id="ARBA00008124"/>
    </source>
</evidence>
<dbReference type="Gene3D" id="3.40.50.300">
    <property type="entry name" value="P-loop containing nucleotide triphosphate hydrolases"/>
    <property type="match status" value="1"/>
</dbReference>